<comment type="similarity">
    <text evidence="1">Belongs to the HpcH/HpaI aldolase family.</text>
</comment>
<protein>
    <submittedName>
        <fullName evidence="5">5-keto-4-deoxy-D-glucarate aldolase</fullName>
        <ecNumber evidence="5">4.1.2.20</ecNumber>
    </submittedName>
</protein>
<evidence type="ECO:0000313" key="6">
    <source>
        <dbReference type="Proteomes" id="UP000551616"/>
    </source>
</evidence>
<evidence type="ECO:0000256" key="1">
    <source>
        <dbReference type="ARBA" id="ARBA00005568"/>
    </source>
</evidence>
<dbReference type="InterPro" id="IPR040442">
    <property type="entry name" value="Pyrv_kinase-like_dom_sf"/>
</dbReference>
<dbReference type="Proteomes" id="UP000551616">
    <property type="component" value="Unassembled WGS sequence"/>
</dbReference>
<dbReference type="EC" id="4.1.2.20" evidence="5"/>
<keyword evidence="3 5" id="KW-0456">Lyase</keyword>
<dbReference type="SUPFAM" id="SSF51621">
    <property type="entry name" value="Phosphoenolpyruvate/pyruvate domain"/>
    <property type="match status" value="1"/>
</dbReference>
<evidence type="ECO:0000256" key="2">
    <source>
        <dbReference type="ARBA" id="ARBA00022723"/>
    </source>
</evidence>
<dbReference type="InterPro" id="IPR005000">
    <property type="entry name" value="Aldolase/citrate-lyase_domain"/>
</dbReference>
<feature type="domain" description="HpcH/HpaI aldolase/citrate lyase" evidence="4">
    <location>
        <begin position="26"/>
        <end position="234"/>
    </location>
</feature>
<keyword evidence="6" id="KW-1185">Reference proteome</keyword>
<dbReference type="GO" id="GO:0005737">
    <property type="term" value="C:cytoplasm"/>
    <property type="evidence" value="ECO:0007669"/>
    <property type="project" value="TreeGrafter"/>
</dbReference>
<dbReference type="InterPro" id="IPR050251">
    <property type="entry name" value="HpcH-HpaI_aldolase"/>
</dbReference>
<gene>
    <name evidence="5" type="primary">garL_1</name>
    <name evidence="5" type="ORF">HOV93_09840</name>
</gene>
<reference evidence="5 6" key="1">
    <citation type="submission" date="2020-05" db="EMBL/GenBank/DDBJ databases">
        <title>Bremerella alba sp. nov., a novel planctomycete isolated from the surface of the macroalga Fucus spiralis.</title>
        <authorList>
            <person name="Godinho O."/>
            <person name="Botelho R."/>
            <person name="Albuquerque L."/>
            <person name="Wiegand S."/>
            <person name="Da Costa M.S."/>
            <person name="Lobo-Da-Cunha A."/>
            <person name="Jogler C."/>
            <person name="Lage O.M."/>
        </authorList>
    </citation>
    <scope>NUCLEOTIDE SEQUENCE [LARGE SCALE GENOMIC DNA]</scope>
    <source>
        <strain evidence="5 6">FF15</strain>
    </source>
</reference>
<dbReference type="PANTHER" id="PTHR30502">
    <property type="entry name" value="2-KETO-3-DEOXY-L-RHAMNONATE ALDOLASE"/>
    <property type="match status" value="1"/>
</dbReference>
<proteinExistence type="inferred from homology"/>
<evidence type="ECO:0000256" key="3">
    <source>
        <dbReference type="ARBA" id="ARBA00023239"/>
    </source>
</evidence>
<dbReference type="AlphaFoldDB" id="A0A7V8V2Y8"/>
<accession>A0A7V8V2Y8</accession>
<dbReference type="EMBL" id="JABRWO010000002">
    <property type="protein sequence ID" value="MBA2113831.1"/>
    <property type="molecule type" value="Genomic_DNA"/>
</dbReference>
<dbReference type="Pfam" id="PF03328">
    <property type="entry name" value="HpcH_HpaI"/>
    <property type="match status" value="1"/>
</dbReference>
<organism evidence="5 6">
    <name type="scientific">Bremerella alba</name>
    <dbReference type="NCBI Taxonomy" id="980252"/>
    <lineage>
        <taxon>Bacteria</taxon>
        <taxon>Pseudomonadati</taxon>
        <taxon>Planctomycetota</taxon>
        <taxon>Planctomycetia</taxon>
        <taxon>Pirellulales</taxon>
        <taxon>Pirellulaceae</taxon>
        <taxon>Bremerella</taxon>
    </lineage>
</organism>
<name>A0A7V8V2Y8_9BACT</name>
<comment type="caution">
    <text evidence="5">The sequence shown here is derived from an EMBL/GenBank/DDBJ whole genome shotgun (WGS) entry which is preliminary data.</text>
</comment>
<dbReference type="Gene3D" id="3.20.20.60">
    <property type="entry name" value="Phosphoenolpyruvate-binding domains"/>
    <property type="match status" value="1"/>
</dbReference>
<dbReference type="GO" id="GO:0046872">
    <property type="term" value="F:metal ion binding"/>
    <property type="evidence" value="ECO:0007669"/>
    <property type="project" value="UniProtKB-KW"/>
</dbReference>
<dbReference type="GO" id="GO:0008672">
    <property type="term" value="F:2-dehydro-3-deoxyglucarate aldolase activity"/>
    <property type="evidence" value="ECO:0007669"/>
    <property type="project" value="UniProtKB-EC"/>
</dbReference>
<evidence type="ECO:0000313" key="5">
    <source>
        <dbReference type="EMBL" id="MBA2113831.1"/>
    </source>
</evidence>
<dbReference type="RefSeq" id="WP_207395313.1">
    <property type="nucleotide sequence ID" value="NZ_JABRWO010000002.1"/>
</dbReference>
<dbReference type="InterPro" id="IPR015813">
    <property type="entry name" value="Pyrv/PenolPyrv_kinase-like_dom"/>
</dbReference>
<sequence length="267" mass="29486">MRNSRTLARLRNGEPVRICSLGHFIPSYVAHAARHGYDCIWLDLEHNPISTEEFRSLMPHFHMHDIDCMVRPKTRDRTSLYRYLEDGATGLLIPHVSTPELAQELVEVVKFPPLGDRGICGANLDSDYLGHNLNDYIEHANRETFLVVQLETPTAIENAEKIASTPGVDGLFVGPGDLGIRVAHDPTAMSVEAAISHVAEIATKSNKAWGLPVAAESIRTRRDQGAQLLAYGNDFLAMLQMLEQWSGEFTDALAPASNGMVKPAHRA</sequence>
<evidence type="ECO:0000259" key="4">
    <source>
        <dbReference type="Pfam" id="PF03328"/>
    </source>
</evidence>
<dbReference type="PANTHER" id="PTHR30502:SF0">
    <property type="entry name" value="PHOSPHOENOLPYRUVATE CARBOXYLASE FAMILY PROTEIN"/>
    <property type="match status" value="1"/>
</dbReference>
<keyword evidence="2" id="KW-0479">Metal-binding</keyword>